<dbReference type="SUPFAM" id="SSF63380">
    <property type="entry name" value="Riboflavin synthase domain-like"/>
    <property type="match status" value="1"/>
</dbReference>
<comment type="cofactor">
    <cofactor evidence="1">
        <name>FAD</name>
        <dbReference type="ChEBI" id="CHEBI:57692"/>
    </cofactor>
</comment>
<dbReference type="EMBL" id="LKEV01000004">
    <property type="protein sequence ID" value="KQB86111.1"/>
    <property type="molecule type" value="Genomic_DNA"/>
</dbReference>
<keyword evidence="3" id="KW-0560">Oxidoreductase</keyword>
<evidence type="ECO:0000313" key="4">
    <source>
        <dbReference type="Proteomes" id="UP000050488"/>
    </source>
</evidence>
<sequence length="395" mass="43256">MEAMPAATLTEIARLIRDHHDTFRDAAHGRFYVDHLEARSVFPLKMSQSHMDLAPAIAWALERSTPDALDPDVLWRVQQIGLDHRRHGFPAIAYASFAQALKFGLREVLRVADEQYTVAAQQAEHLMEGVCVEMAAAAVEADQQGIPPAYSGEVIDVQRMSRRISVVTLDTGLPIPFAPGQHVLASSSMLPGIWLPMSLATPPTEFGQIEFHVLGEDDTAAQRLAKSKVGDHWVFGQPQGSLAVSGERDILLIAHSTGWAPLRSLLFDMLTWENQPNVTLFLSADYPGELYELPRLWALAQASSWFTVVPCATTNKDAWWVNSQTTLPDLYIAVSESPGALAASRGNWQDHEILIAGPEDNALHSAAALSATGAHNIQVEAWPQRTPGADWAPAE</sequence>
<evidence type="ECO:0000313" key="3">
    <source>
        <dbReference type="EMBL" id="KQB86111.1"/>
    </source>
</evidence>
<dbReference type="Proteomes" id="UP000050488">
    <property type="component" value="Unassembled WGS sequence"/>
</dbReference>
<keyword evidence="4" id="KW-1185">Reference proteome</keyword>
<dbReference type="STRING" id="1544413.Clow_01464"/>
<dbReference type="PATRIC" id="fig|1544413.3.peg.1466"/>
<evidence type="ECO:0000256" key="1">
    <source>
        <dbReference type="ARBA" id="ARBA00001974"/>
    </source>
</evidence>
<comment type="caution">
    <text evidence="3">The sequence shown here is derived from an EMBL/GenBank/DDBJ whole genome shotgun (WGS) entry which is preliminary data.</text>
</comment>
<dbReference type="InterPro" id="IPR050415">
    <property type="entry name" value="MRET"/>
</dbReference>
<dbReference type="Gene3D" id="2.40.30.10">
    <property type="entry name" value="Translation factors"/>
    <property type="match status" value="1"/>
</dbReference>
<accession>A0A0Q0UIJ5</accession>
<protein>
    <submittedName>
        <fullName evidence="3">Phenol hydroxylase P5 protein</fullName>
        <ecNumber evidence="3">1.14.13.7</ecNumber>
    </submittedName>
</protein>
<dbReference type="PROSITE" id="PS51384">
    <property type="entry name" value="FAD_FR"/>
    <property type="match status" value="1"/>
</dbReference>
<evidence type="ECO:0000259" key="2">
    <source>
        <dbReference type="PROSITE" id="PS51384"/>
    </source>
</evidence>
<dbReference type="EC" id="1.14.13.7" evidence="3"/>
<dbReference type="PANTHER" id="PTHR47354:SF5">
    <property type="entry name" value="PROTEIN RFBI"/>
    <property type="match status" value="1"/>
</dbReference>
<dbReference type="Gene3D" id="3.40.50.80">
    <property type="entry name" value="Nucleotide-binding domain of ferredoxin-NADP reductase (FNR) module"/>
    <property type="match status" value="1"/>
</dbReference>
<dbReference type="GO" id="GO:0018662">
    <property type="term" value="F:phenol 2-monooxygenase activity"/>
    <property type="evidence" value="ECO:0007669"/>
    <property type="project" value="UniProtKB-EC"/>
</dbReference>
<dbReference type="PANTHER" id="PTHR47354">
    <property type="entry name" value="NADH OXIDOREDUCTASE HCR"/>
    <property type="match status" value="1"/>
</dbReference>
<organism evidence="3 4">
    <name type="scientific">Corynebacterium lowii</name>
    <dbReference type="NCBI Taxonomy" id="1544413"/>
    <lineage>
        <taxon>Bacteria</taxon>
        <taxon>Bacillati</taxon>
        <taxon>Actinomycetota</taxon>
        <taxon>Actinomycetes</taxon>
        <taxon>Mycobacteriales</taxon>
        <taxon>Corynebacteriaceae</taxon>
        <taxon>Corynebacterium</taxon>
    </lineage>
</organism>
<dbReference type="AlphaFoldDB" id="A0A0Q0UIJ5"/>
<gene>
    <name evidence="3" type="primary">dmpP</name>
    <name evidence="3" type="ORF">Clow_01464</name>
</gene>
<name>A0A0Q0UIJ5_9CORY</name>
<dbReference type="InterPro" id="IPR017938">
    <property type="entry name" value="Riboflavin_synthase-like_b-brl"/>
</dbReference>
<dbReference type="SUPFAM" id="SSF52343">
    <property type="entry name" value="Ferredoxin reductase-like, C-terminal NADP-linked domain"/>
    <property type="match status" value="1"/>
</dbReference>
<feature type="domain" description="FAD-binding FR-type" evidence="2">
    <location>
        <begin position="147"/>
        <end position="245"/>
    </location>
</feature>
<dbReference type="InterPro" id="IPR017927">
    <property type="entry name" value="FAD-bd_FR_type"/>
</dbReference>
<proteinExistence type="predicted"/>
<reference evidence="3 4" key="1">
    <citation type="submission" date="2015-10" db="EMBL/GenBank/DDBJ databases">
        <title>Corynebacteirum lowii and Corynebacterium oculi species nova, derived from human clinical disease and and emended description of Corynebacterium mastiditis.</title>
        <authorList>
            <person name="Bernard K."/>
            <person name="Pacheco A.L."/>
            <person name="Mcdougall C."/>
            <person name="Burtx T."/>
            <person name="Weibe D."/>
            <person name="Tyler S."/>
            <person name="Olson A.B."/>
            <person name="Cnockaert M."/>
            <person name="Eguchi H."/>
            <person name="Kuwahara T."/>
            <person name="Nakayama-Imaohji H."/>
            <person name="Boudewijins M."/>
            <person name="Van Hoecke F."/>
            <person name="Bernier A.-M."/>
            <person name="Vandamme P."/>
        </authorList>
    </citation>
    <scope>NUCLEOTIDE SEQUENCE [LARGE SCALE GENOMIC DNA]</scope>
    <source>
        <strain evidence="3 4">NML 130206</strain>
    </source>
</reference>
<dbReference type="InterPro" id="IPR039261">
    <property type="entry name" value="FNR_nucleotide-bd"/>
</dbReference>